<sequence>MLSSQLPVTDFLTQQFHEFQLLFAPRPDGRLLVTLNDATGACVLCRVITSEEQRNPELLEGLVERIHRDIATREGPLQDSDAEHFKKHIELQSFLEGNPPLRKRRIVRAGAKLRARAQATAAAVQ</sequence>
<dbReference type="STRING" id="198616.SAMN05216193_114146"/>
<keyword evidence="2" id="KW-1185">Reference proteome</keyword>
<dbReference type="AlphaFoldDB" id="A0A1H0LQJ2"/>
<evidence type="ECO:0000313" key="1">
    <source>
        <dbReference type="EMBL" id="SDO70140.1"/>
    </source>
</evidence>
<evidence type="ECO:0008006" key="3">
    <source>
        <dbReference type="Google" id="ProtNLM"/>
    </source>
</evidence>
<dbReference type="EMBL" id="FNIJ01000014">
    <property type="protein sequence ID" value="SDO70140.1"/>
    <property type="molecule type" value="Genomic_DNA"/>
</dbReference>
<accession>A0A1H0LQJ2</accession>
<protein>
    <recommendedName>
        <fullName evidence="3">DUF3509 domain-containing protein</fullName>
    </recommendedName>
</protein>
<organism evidence="1 2">
    <name type="scientific">Pseudomonas jinjuensis</name>
    <dbReference type="NCBI Taxonomy" id="198616"/>
    <lineage>
        <taxon>Bacteria</taxon>
        <taxon>Pseudomonadati</taxon>
        <taxon>Pseudomonadota</taxon>
        <taxon>Gammaproteobacteria</taxon>
        <taxon>Pseudomonadales</taxon>
        <taxon>Pseudomonadaceae</taxon>
        <taxon>Pseudomonas</taxon>
    </lineage>
</organism>
<dbReference type="InterPro" id="IPR021898">
    <property type="entry name" value="DUF3509"/>
</dbReference>
<name>A0A1H0LQJ2_9PSED</name>
<dbReference type="RefSeq" id="WP_169720258.1">
    <property type="nucleotide sequence ID" value="NZ_FNIJ01000014.1"/>
</dbReference>
<dbReference type="Pfam" id="PF12021">
    <property type="entry name" value="DUF3509"/>
    <property type="match status" value="1"/>
</dbReference>
<gene>
    <name evidence="1" type="ORF">SAMN05216193_114146</name>
</gene>
<evidence type="ECO:0000313" key="2">
    <source>
        <dbReference type="Proteomes" id="UP000242957"/>
    </source>
</evidence>
<proteinExistence type="predicted"/>
<reference evidence="2" key="1">
    <citation type="submission" date="2016-10" db="EMBL/GenBank/DDBJ databases">
        <authorList>
            <person name="Varghese N."/>
            <person name="Submissions S."/>
        </authorList>
    </citation>
    <scope>NUCLEOTIDE SEQUENCE [LARGE SCALE GENOMIC DNA]</scope>
    <source>
        <strain evidence="2">JCM 21621</strain>
    </source>
</reference>
<dbReference type="Proteomes" id="UP000242957">
    <property type="component" value="Unassembled WGS sequence"/>
</dbReference>